<sequence length="413" mass="44907">MPPKSGSSITNGSNERRRSMLKGSSSQMRVCGTNETELPALKAGNIYVGQRSGLGTMLLDYTMRKVSPAPQCRNSVLERDAWHEAWGGDADWYTPRRPPAHASRLGFLDTPDSFSLPPSALVEAPSSANAAAAGSEESPARKAEMQHRNALESMDLNIRGSPTTVARLARIRLASMNRKCRGWKLTVKGIDCVEGEMAWNGIPLPMYSSSDVASNIEPHDRFRQGMQLDGETSALPRLITTLSSKLSFASSSAIRAIYSKTIQLHLNVQRSPNLSSTESSASSIVEMCFSKTAASTGAQTKSSTSVKWVSAAWGTVHAVDEKVSPKSQQFVSIRADGHAAPVSDGNKSPQRVPSKDVGEQPDAKRQRFLVEYSEALRICFNAPNPSHLSSVSSIPKIHFKGSRVRQRSISLHW</sequence>
<evidence type="ECO:0000256" key="1">
    <source>
        <dbReference type="SAM" id="MobiDB-lite"/>
    </source>
</evidence>
<protein>
    <submittedName>
        <fullName evidence="2">Uncharacterized protein</fullName>
    </submittedName>
</protein>
<feature type="compositionally biased region" description="Basic and acidic residues" evidence="1">
    <location>
        <begin position="353"/>
        <end position="364"/>
    </location>
</feature>
<proteinExistence type="predicted"/>
<dbReference type="AlphaFoldDB" id="A0AAV9ZI87"/>
<organism evidence="2 3">
    <name type="scientific">Favolaschia claudopus</name>
    <dbReference type="NCBI Taxonomy" id="2862362"/>
    <lineage>
        <taxon>Eukaryota</taxon>
        <taxon>Fungi</taxon>
        <taxon>Dikarya</taxon>
        <taxon>Basidiomycota</taxon>
        <taxon>Agaricomycotina</taxon>
        <taxon>Agaricomycetes</taxon>
        <taxon>Agaricomycetidae</taxon>
        <taxon>Agaricales</taxon>
        <taxon>Marasmiineae</taxon>
        <taxon>Mycenaceae</taxon>
        <taxon>Favolaschia</taxon>
    </lineage>
</organism>
<comment type="caution">
    <text evidence="2">The sequence shown here is derived from an EMBL/GenBank/DDBJ whole genome shotgun (WGS) entry which is preliminary data.</text>
</comment>
<name>A0AAV9ZI87_9AGAR</name>
<dbReference type="Proteomes" id="UP001362999">
    <property type="component" value="Unassembled WGS sequence"/>
</dbReference>
<evidence type="ECO:0000313" key="3">
    <source>
        <dbReference type="Proteomes" id="UP001362999"/>
    </source>
</evidence>
<feature type="region of interest" description="Disordered" evidence="1">
    <location>
        <begin position="338"/>
        <end position="364"/>
    </location>
</feature>
<reference evidence="2 3" key="1">
    <citation type="journal article" date="2024" name="J Genomics">
        <title>Draft genome sequencing and assembly of Favolaschia claudopus CIRM-BRFM 2984 isolated from oak limbs.</title>
        <authorList>
            <person name="Navarro D."/>
            <person name="Drula E."/>
            <person name="Chaduli D."/>
            <person name="Cazenave R."/>
            <person name="Ahrendt S."/>
            <person name="Wang J."/>
            <person name="Lipzen A."/>
            <person name="Daum C."/>
            <person name="Barry K."/>
            <person name="Grigoriev I.V."/>
            <person name="Favel A."/>
            <person name="Rosso M.N."/>
            <person name="Martin F."/>
        </authorList>
    </citation>
    <scope>NUCLEOTIDE SEQUENCE [LARGE SCALE GENOMIC DNA]</scope>
    <source>
        <strain evidence="2 3">CIRM-BRFM 2984</strain>
    </source>
</reference>
<dbReference type="EMBL" id="JAWWNJ010000145">
    <property type="protein sequence ID" value="KAK6983926.1"/>
    <property type="molecule type" value="Genomic_DNA"/>
</dbReference>
<keyword evidence="3" id="KW-1185">Reference proteome</keyword>
<gene>
    <name evidence="2" type="ORF">R3P38DRAFT_3233315</name>
</gene>
<feature type="region of interest" description="Disordered" evidence="1">
    <location>
        <begin position="1"/>
        <end position="30"/>
    </location>
</feature>
<accession>A0AAV9ZI87</accession>
<evidence type="ECO:0000313" key="2">
    <source>
        <dbReference type="EMBL" id="KAK6983926.1"/>
    </source>
</evidence>
<feature type="compositionally biased region" description="Polar residues" evidence="1">
    <location>
        <begin position="1"/>
        <end position="13"/>
    </location>
</feature>